<feature type="domain" description="Zinc-ribbon" evidence="1">
    <location>
        <begin position="3"/>
        <end position="102"/>
    </location>
</feature>
<proteinExistence type="predicted"/>
<evidence type="ECO:0000259" key="1">
    <source>
        <dbReference type="Pfam" id="PF10005"/>
    </source>
</evidence>
<dbReference type="PIRSF" id="PIRSF012641">
    <property type="entry name" value="UCP012641"/>
    <property type="match status" value="1"/>
</dbReference>
<gene>
    <name evidence="2" type="ORF">HUK84_04055</name>
</gene>
<name>A0A7Y7M432_9PROT</name>
<dbReference type="InterPro" id="IPR031321">
    <property type="entry name" value="UCP012641"/>
</dbReference>
<dbReference type="Proteomes" id="UP000534870">
    <property type="component" value="Unassembled WGS sequence"/>
</dbReference>
<reference evidence="2 3" key="1">
    <citation type="submission" date="2020-06" db="EMBL/GenBank/DDBJ databases">
        <title>Description of novel acetic acid bacteria.</title>
        <authorList>
            <person name="Sombolestani A."/>
        </authorList>
    </citation>
    <scope>NUCLEOTIDE SEQUENCE [LARGE SCALE GENOMIC DNA]</scope>
    <source>
        <strain evidence="2 3">LMG 31431</strain>
    </source>
</reference>
<organism evidence="2 3">
    <name type="scientific">Nguyenibacter vanlangensis</name>
    <dbReference type="NCBI Taxonomy" id="1216886"/>
    <lineage>
        <taxon>Bacteria</taxon>
        <taxon>Pseudomonadati</taxon>
        <taxon>Pseudomonadota</taxon>
        <taxon>Alphaproteobacteria</taxon>
        <taxon>Acetobacterales</taxon>
        <taxon>Acetobacteraceae</taxon>
        <taxon>Nguyenibacter</taxon>
    </lineage>
</organism>
<dbReference type="AlphaFoldDB" id="A0A7Y7M432"/>
<dbReference type="InterPro" id="IPR011201">
    <property type="entry name" value="Zinc-ribbon_6_bact"/>
</dbReference>
<dbReference type="RefSeq" id="WP_176639110.1">
    <property type="nucleotide sequence ID" value="NZ_JABXXP010000031.1"/>
</dbReference>
<accession>A0A7Y7M432</accession>
<protein>
    <submittedName>
        <fullName evidence="2">Putative zinc-binding peptidase</fullName>
    </submittedName>
</protein>
<dbReference type="EMBL" id="JABXXP010000031">
    <property type="protein sequence ID" value="NVN10330.1"/>
    <property type="molecule type" value="Genomic_DNA"/>
</dbReference>
<comment type="caution">
    <text evidence="2">The sequence shown here is derived from an EMBL/GenBank/DDBJ whole genome shotgun (WGS) entry which is preliminary data.</text>
</comment>
<evidence type="ECO:0000313" key="2">
    <source>
        <dbReference type="EMBL" id="NVN10330.1"/>
    </source>
</evidence>
<dbReference type="Pfam" id="PF15887">
    <property type="entry name" value="Peptidase_Mx"/>
    <property type="match status" value="1"/>
</dbReference>
<dbReference type="Pfam" id="PF10005">
    <property type="entry name" value="Zn_ribbon_DZR_6"/>
    <property type="match status" value="1"/>
</dbReference>
<evidence type="ECO:0000313" key="3">
    <source>
        <dbReference type="Proteomes" id="UP000534870"/>
    </source>
</evidence>
<sequence>MKLFVCQACDQVLFFENTVCERCGHTLGYLPEENDLSALEPVATGEDDKGGAWRPLSARAAEGATYRFCANAAHGVCNWLVPEGGEAFCLACRHNRVIPDLAIPGNAERWQRLETAKHRLIYTLLRLGLPIRTRQDDPRDGLAFDFLEDAADGTRAMTGHQDGVVTIAVREADDAARETMRVAMGEPYRTLLGHFRHEVGHYYWNLLVRDGGGDESGDSDEGALAACRAIFGDDRADYRAALQHHYQSGPPPGWQDHYVSDYATTHAWEDFAETWAHYLHIVATLETARAYGLSVGAQAPGNPAPQAGPAPQADIDFDPYDVESFEPVARAWMPLTYAINSLNRSMGQADFYPFVLAPPVLEKLAFIHDLVRRARNSVYC</sequence>